<dbReference type="Pfam" id="PF14022">
    <property type="entry name" value="DUF4238"/>
    <property type="match status" value="1"/>
</dbReference>
<reference evidence="1 2" key="1">
    <citation type="submission" date="2019-03" db="EMBL/GenBank/DDBJ databases">
        <title>Genomic Encyclopedia of Type Strains, Phase IV (KMG-IV): sequencing the most valuable type-strain genomes for metagenomic binning, comparative biology and taxonomic classification.</title>
        <authorList>
            <person name="Goeker M."/>
        </authorList>
    </citation>
    <scope>NUCLEOTIDE SEQUENCE [LARGE SCALE GENOMIC DNA]</scope>
    <source>
        <strain evidence="1 2">DSM 24830</strain>
    </source>
</reference>
<accession>A0A4R1F3Q4</accession>
<gene>
    <name evidence="1" type="ORF">EV695_1718</name>
</gene>
<dbReference type="EMBL" id="SMFQ01000003">
    <property type="protein sequence ID" value="TCJ87212.1"/>
    <property type="molecule type" value="Genomic_DNA"/>
</dbReference>
<dbReference type="OrthoDB" id="580988at2"/>
<dbReference type="RefSeq" id="WP_131905505.1">
    <property type="nucleotide sequence ID" value="NZ_BAAAFU010000004.1"/>
</dbReference>
<evidence type="ECO:0000313" key="1">
    <source>
        <dbReference type="EMBL" id="TCJ87212.1"/>
    </source>
</evidence>
<organism evidence="1 2">
    <name type="scientific">Cocleimonas flava</name>
    <dbReference type="NCBI Taxonomy" id="634765"/>
    <lineage>
        <taxon>Bacteria</taxon>
        <taxon>Pseudomonadati</taxon>
        <taxon>Pseudomonadota</taxon>
        <taxon>Gammaproteobacteria</taxon>
        <taxon>Thiotrichales</taxon>
        <taxon>Thiotrichaceae</taxon>
        <taxon>Cocleimonas</taxon>
    </lineage>
</organism>
<sequence length="229" mass="26903">MNQHSVQKAYLKNFEVNGRICVYDKDLGKYFKRSANHCASETDYQSEEFESFQNKKIESPGILKLRALAEDIPLKEGDLEVILKWTALHGLRSKLFRKSSGVDYQAEFKERLEIDSLFANYFQYAFVYKSPKDKYFITSDHPVIDFTVQNKISRILVWSPTLAFGFSSIDDFPIHEVETTEIINSMIYSSCNNEIFTNQSTLPIETYEAHIKKWELEYEFKDRKFSVKY</sequence>
<keyword evidence="2" id="KW-1185">Reference proteome</keyword>
<name>A0A4R1F3Q4_9GAMM</name>
<proteinExistence type="predicted"/>
<evidence type="ECO:0000313" key="2">
    <source>
        <dbReference type="Proteomes" id="UP000294887"/>
    </source>
</evidence>
<protein>
    <submittedName>
        <fullName evidence="1">Uncharacterized protein DUF4238</fullName>
    </submittedName>
</protein>
<dbReference type="Proteomes" id="UP000294887">
    <property type="component" value="Unassembled WGS sequence"/>
</dbReference>
<dbReference type="InterPro" id="IPR025332">
    <property type="entry name" value="DUF4238"/>
</dbReference>
<comment type="caution">
    <text evidence="1">The sequence shown here is derived from an EMBL/GenBank/DDBJ whole genome shotgun (WGS) entry which is preliminary data.</text>
</comment>
<dbReference type="AlphaFoldDB" id="A0A4R1F3Q4"/>